<comment type="subunit">
    <text evidence="2">Homodimer.</text>
</comment>
<evidence type="ECO:0000256" key="2">
    <source>
        <dbReference type="ARBA" id="ARBA00011738"/>
    </source>
</evidence>
<dbReference type="GO" id="GO:0030170">
    <property type="term" value="F:pyridoxal phosphate binding"/>
    <property type="evidence" value="ECO:0007669"/>
    <property type="project" value="InterPro"/>
</dbReference>
<evidence type="ECO:0000256" key="6">
    <source>
        <dbReference type="ARBA" id="ARBA00025708"/>
    </source>
</evidence>
<feature type="domain" description="Aminotransferase class I/classII large" evidence="10">
    <location>
        <begin position="155"/>
        <end position="534"/>
    </location>
</feature>
<sequence length="1079" mass="120569">MDFNNSSYKECSSKNLDDDVKLTTVYKFASARSMSQVKLVSRASRVLAGVVRRSELAEINFFKPSCTVRTMASKAITIDNINPNILKLEYAVRGPLVIRAAEIEKELEKGAQKPFKRVIKANIGDAHAMGQTPITFIRQVISCVTSPELIEKGDYPEDVKQRAREILGACGGNSVGSYTSSHGIEYIRRHVAEYIERRDGYPANWEDICLSSGASTAIKNCLQLLCNNIGGKPSGVMIPIPQYPLYSASLAEYGLEQVGYYLDEDHQWGLDIEELERALADASKNCNVRALVVINPGNPTGQVLTRDNIESIIKFAHKHKLFLFADEVYQDNVYAEGSKFFSFKKVLREIGSPFDDIELASFMTVSKGYMGECGLRGGWMELVNLDPHVQAHLYKCISAMLCPSTLGQTAVDCVARPPLPGEPSYELWIREKTAVLDSLNKRAKMIVDTFNQMEGFKCNIVQGAMYAFPRFELPPKAIKAAAAEGKTPDTFYAFRLLEETGICVVPGSGFGQRPGTYHFRTTILPQPELLKEMLDIFQAFHKKFTAEANIFGMCVLSHDVIECEPNITLPDQGYEIKTWAWCGKGALISCFARTALEHTVIMKLEKSLTVDTINQNLLNIEYAVRGPIVQRAIQIERELEKGVPKPFDRVIRANIGDCHALGQKPITFIRQVLALASCPQLMSSPHVPQDVKERVQEILDDCTKGSVGSYSPSNGLRIVRSRVAQYISARDGIPAFPEDIWLGSGASDVIKAVLTMFIENVDGKPPAIMIPIPQYPLFSGTLSELGLRRANYYLDEENGWALQVDELERSWREASVESRVRAIVVINPGNPTGQVLTRSNIEEIVKFAYEHNLFIMADEVYQENIVCKPFYSFKKVMHEMGPPYSNMELASFVTCSKGWAAECGLRSGYVELVNLQPEVQRAYNTARAVMQCPTVLGQCILDCVMKPPSPGEPSYELFKKELSDVHQTLTERTNTAYETFNSIPGYFCNPIDGSMFAYPRISMPESAQLAAREVNMSPDEFYCLRLLEETGVCVVPGTGFGQLPGTFHFRTTILHPKDEFQHMMDAIRSFHINFLQMFS</sequence>
<evidence type="ECO:0000259" key="10">
    <source>
        <dbReference type="Pfam" id="PF00155"/>
    </source>
</evidence>
<feature type="domain" description="Aminotransferase class I/classII large" evidence="10">
    <location>
        <begin position="687"/>
        <end position="1067"/>
    </location>
</feature>
<dbReference type="PANTHER" id="PTHR11751">
    <property type="entry name" value="ALANINE AMINOTRANSFERASE"/>
    <property type="match status" value="1"/>
</dbReference>
<organism evidence="11 12">
    <name type="scientific">Manduca sexta</name>
    <name type="common">Tobacco hawkmoth</name>
    <name type="synonym">Tobacco hornworm</name>
    <dbReference type="NCBI Taxonomy" id="7130"/>
    <lineage>
        <taxon>Eukaryota</taxon>
        <taxon>Metazoa</taxon>
        <taxon>Ecdysozoa</taxon>
        <taxon>Arthropoda</taxon>
        <taxon>Hexapoda</taxon>
        <taxon>Insecta</taxon>
        <taxon>Pterygota</taxon>
        <taxon>Neoptera</taxon>
        <taxon>Endopterygota</taxon>
        <taxon>Lepidoptera</taxon>
        <taxon>Glossata</taxon>
        <taxon>Ditrysia</taxon>
        <taxon>Bombycoidea</taxon>
        <taxon>Sphingidae</taxon>
        <taxon>Sphinginae</taxon>
        <taxon>Sphingini</taxon>
        <taxon>Manduca</taxon>
    </lineage>
</organism>
<evidence type="ECO:0000256" key="3">
    <source>
        <dbReference type="ARBA" id="ARBA00022576"/>
    </source>
</evidence>
<evidence type="ECO:0000256" key="8">
    <source>
        <dbReference type="ARBA" id="ARBA00026106"/>
    </source>
</evidence>
<dbReference type="FunFam" id="3.90.1150.10:FF:000010">
    <property type="entry name" value="Alanine aminotransferase 2"/>
    <property type="match status" value="1"/>
</dbReference>
<accession>A0A922CPK2</accession>
<dbReference type="FunFam" id="1.10.287.1970:FF:000001">
    <property type="entry name" value="Alanine aminotransferase 2"/>
    <property type="match status" value="2"/>
</dbReference>
<proteinExistence type="inferred from homology"/>
<evidence type="ECO:0000256" key="4">
    <source>
        <dbReference type="ARBA" id="ARBA00022679"/>
    </source>
</evidence>
<dbReference type="GO" id="GO:0004021">
    <property type="term" value="F:L-alanine:2-oxoglutarate aminotransferase activity"/>
    <property type="evidence" value="ECO:0007669"/>
    <property type="project" value="UniProtKB-EC"/>
</dbReference>
<comment type="catalytic activity">
    <reaction evidence="9">
        <text>L-alanine + 2-oxoglutarate = pyruvate + L-glutamate</text>
        <dbReference type="Rhea" id="RHEA:19453"/>
        <dbReference type="ChEBI" id="CHEBI:15361"/>
        <dbReference type="ChEBI" id="CHEBI:16810"/>
        <dbReference type="ChEBI" id="CHEBI:29985"/>
        <dbReference type="ChEBI" id="CHEBI:57972"/>
        <dbReference type="EC" id="2.6.1.2"/>
    </reaction>
</comment>
<evidence type="ECO:0000256" key="9">
    <source>
        <dbReference type="ARBA" id="ARBA00047412"/>
    </source>
</evidence>
<dbReference type="FunFam" id="3.40.640.10:FF:000012">
    <property type="entry name" value="alanine aminotransferase 2"/>
    <property type="match status" value="2"/>
</dbReference>
<dbReference type="EC" id="2.6.1.2" evidence="8"/>
<dbReference type="CDD" id="cd00609">
    <property type="entry name" value="AAT_like"/>
    <property type="match status" value="2"/>
</dbReference>
<keyword evidence="3" id="KW-0032">Aminotransferase</keyword>
<evidence type="ECO:0000256" key="1">
    <source>
        <dbReference type="ARBA" id="ARBA00001933"/>
    </source>
</evidence>
<dbReference type="InterPro" id="IPR004839">
    <property type="entry name" value="Aminotransferase_I/II_large"/>
</dbReference>
<dbReference type="AlphaFoldDB" id="A0A922CPK2"/>
<evidence type="ECO:0000256" key="5">
    <source>
        <dbReference type="ARBA" id="ARBA00022898"/>
    </source>
</evidence>
<reference evidence="11" key="2">
    <citation type="submission" date="2020-12" db="EMBL/GenBank/DDBJ databases">
        <authorList>
            <person name="Kanost M."/>
        </authorList>
    </citation>
    <scope>NUCLEOTIDE SEQUENCE</scope>
</reference>
<comment type="pathway">
    <text evidence="6">Amino-acid degradation; L-alanine degradation via transaminase pathway; pyruvate from L-alanine: step 1/1.</text>
</comment>
<dbReference type="FunFam" id="3.90.1150.10:FF:000151">
    <property type="entry name" value="Alanine aminotransferase 2"/>
    <property type="match status" value="1"/>
</dbReference>
<gene>
    <name evidence="11" type="ORF">O3G_MSEX008826</name>
</gene>
<dbReference type="Pfam" id="PF00155">
    <property type="entry name" value="Aminotran_1_2"/>
    <property type="match status" value="2"/>
</dbReference>
<reference evidence="11" key="1">
    <citation type="journal article" date="2016" name="Insect Biochem. Mol. Biol.">
        <title>Multifaceted biological insights from a draft genome sequence of the tobacco hornworm moth, Manduca sexta.</title>
        <authorList>
            <person name="Kanost M.R."/>
            <person name="Arrese E.L."/>
            <person name="Cao X."/>
            <person name="Chen Y.R."/>
            <person name="Chellapilla S."/>
            <person name="Goldsmith M.R."/>
            <person name="Grosse-Wilde E."/>
            <person name="Heckel D.G."/>
            <person name="Herndon N."/>
            <person name="Jiang H."/>
            <person name="Papanicolaou A."/>
            <person name="Qu J."/>
            <person name="Soulages J.L."/>
            <person name="Vogel H."/>
            <person name="Walters J."/>
            <person name="Waterhouse R.M."/>
            <person name="Ahn S.J."/>
            <person name="Almeida F.C."/>
            <person name="An C."/>
            <person name="Aqrawi P."/>
            <person name="Bretschneider A."/>
            <person name="Bryant W.B."/>
            <person name="Bucks S."/>
            <person name="Chao H."/>
            <person name="Chevignon G."/>
            <person name="Christen J.M."/>
            <person name="Clarke D.F."/>
            <person name="Dittmer N.T."/>
            <person name="Ferguson L.C.F."/>
            <person name="Garavelou S."/>
            <person name="Gordon K.H.J."/>
            <person name="Gunaratna R.T."/>
            <person name="Han Y."/>
            <person name="Hauser F."/>
            <person name="He Y."/>
            <person name="Heidel-Fischer H."/>
            <person name="Hirsh A."/>
            <person name="Hu Y."/>
            <person name="Jiang H."/>
            <person name="Kalra D."/>
            <person name="Klinner C."/>
            <person name="Konig C."/>
            <person name="Kovar C."/>
            <person name="Kroll A.R."/>
            <person name="Kuwar S.S."/>
            <person name="Lee S.L."/>
            <person name="Lehman R."/>
            <person name="Li K."/>
            <person name="Li Z."/>
            <person name="Liang H."/>
            <person name="Lovelace S."/>
            <person name="Lu Z."/>
            <person name="Mansfield J.H."/>
            <person name="McCulloch K.J."/>
            <person name="Mathew T."/>
            <person name="Morton B."/>
            <person name="Muzny D.M."/>
            <person name="Neunemann D."/>
            <person name="Ongeri F."/>
            <person name="Pauchet Y."/>
            <person name="Pu L.L."/>
            <person name="Pyrousis I."/>
            <person name="Rao X.J."/>
            <person name="Redding A."/>
            <person name="Roesel C."/>
            <person name="Sanchez-Gracia A."/>
            <person name="Schaack S."/>
            <person name="Shukla A."/>
            <person name="Tetreau G."/>
            <person name="Wang Y."/>
            <person name="Xiong G.H."/>
            <person name="Traut W."/>
            <person name="Walsh T.K."/>
            <person name="Worley K.C."/>
            <person name="Wu D."/>
            <person name="Wu W."/>
            <person name="Wu Y.Q."/>
            <person name="Zhang X."/>
            <person name="Zou Z."/>
            <person name="Zucker H."/>
            <person name="Briscoe A.D."/>
            <person name="Burmester T."/>
            <person name="Clem R.J."/>
            <person name="Feyereisen R."/>
            <person name="Grimmelikhuijzen C.J.P."/>
            <person name="Hamodrakas S.J."/>
            <person name="Hansson B.S."/>
            <person name="Huguet E."/>
            <person name="Jermiin L.S."/>
            <person name="Lan Q."/>
            <person name="Lehman H.K."/>
            <person name="Lorenzen M."/>
            <person name="Merzendorfer H."/>
            <person name="Michalopoulos I."/>
            <person name="Morton D.B."/>
            <person name="Muthukrishnan S."/>
            <person name="Oakeshott J.G."/>
            <person name="Palmer W."/>
            <person name="Park Y."/>
            <person name="Passarelli A.L."/>
            <person name="Rozas J."/>
            <person name="Schwartz L.M."/>
            <person name="Smith W."/>
            <person name="Southgate A."/>
            <person name="Vilcinskas A."/>
            <person name="Vogt R."/>
            <person name="Wang P."/>
            <person name="Werren J."/>
            <person name="Yu X.Q."/>
            <person name="Zhou J.J."/>
            <person name="Brown S.J."/>
            <person name="Scherer S.E."/>
            <person name="Richards S."/>
            <person name="Blissard G.W."/>
        </authorList>
    </citation>
    <scope>NUCLEOTIDE SEQUENCE</scope>
</reference>
<evidence type="ECO:0000313" key="12">
    <source>
        <dbReference type="Proteomes" id="UP000791440"/>
    </source>
</evidence>
<comment type="similarity">
    <text evidence="7">Belongs to the class-I pyridoxal-phosphate-dependent aminotransferase family. Alanine aminotransferase subfamily.</text>
</comment>
<protein>
    <recommendedName>
        <fullName evidence="8">alanine transaminase</fullName>
        <ecNumber evidence="8">2.6.1.2</ecNumber>
    </recommendedName>
</protein>
<evidence type="ECO:0000256" key="7">
    <source>
        <dbReference type="ARBA" id="ARBA00025785"/>
    </source>
</evidence>
<comment type="caution">
    <text evidence="11">The sequence shown here is derived from an EMBL/GenBank/DDBJ whole genome shotgun (WGS) entry which is preliminary data.</text>
</comment>
<dbReference type="Proteomes" id="UP000791440">
    <property type="component" value="Unassembled WGS sequence"/>
</dbReference>
<keyword evidence="5" id="KW-0663">Pyridoxal phosphate</keyword>
<dbReference type="InterPro" id="IPR045088">
    <property type="entry name" value="ALAT1/2-like"/>
</dbReference>
<dbReference type="PANTHER" id="PTHR11751:SF29">
    <property type="entry name" value="ALANINE TRANSAMINASE"/>
    <property type="match status" value="1"/>
</dbReference>
<name>A0A922CPK2_MANSE</name>
<comment type="cofactor">
    <cofactor evidence="1">
        <name>pyridoxal 5'-phosphate</name>
        <dbReference type="ChEBI" id="CHEBI:597326"/>
    </cofactor>
</comment>
<dbReference type="EMBL" id="JH668473">
    <property type="protein sequence ID" value="KAG6454715.1"/>
    <property type="molecule type" value="Genomic_DNA"/>
</dbReference>
<evidence type="ECO:0000313" key="11">
    <source>
        <dbReference type="EMBL" id="KAG6454715.1"/>
    </source>
</evidence>
<keyword evidence="4" id="KW-0808">Transferase</keyword>
<keyword evidence="12" id="KW-1185">Reference proteome</keyword>